<keyword evidence="5" id="KW-1185">Reference proteome</keyword>
<dbReference type="GO" id="GO:0005886">
    <property type="term" value="C:plasma membrane"/>
    <property type="evidence" value="ECO:0007669"/>
    <property type="project" value="TreeGrafter"/>
</dbReference>
<gene>
    <name evidence="6" type="primary">LOC112548013</name>
</gene>
<organism evidence="5 6">
    <name type="scientific">Alligator sinensis</name>
    <name type="common">Chinese alligator</name>
    <dbReference type="NCBI Taxonomy" id="38654"/>
    <lineage>
        <taxon>Eukaryota</taxon>
        <taxon>Metazoa</taxon>
        <taxon>Chordata</taxon>
        <taxon>Craniata</taxon>
        <taxon>Vertebrata</taxon>
        <taxon>Euteleostomi</taxon>
        <taxon>Archelosauria</taxon>
        <taxon>Archosauria</taxon>
        <taxon>Crocodylia</taxon>
        <taxon>Alligatoridae</taxon>
        <taxon>Alligatorinae</taxon>
        <taxon>Alligator</taxon>
    </lineage>
</organism>
<keyword evidence="3" id="KW-0472">Membrane</keyword>
<dbReference type="InterPro" id="IPR003599">
    <property type="entry name" value="Ig_sub"/>
</dbReference>
<dbReference type="InterPro" id="IPR050671">
    <property type="entry name" value="CD300_family_receptors"/>
</dbReference>
<comment type="subcellular location">
    <subcellularLocation>
        <location evidence="1">Membrane</location>
    </subcellularLocation>
</comment>
<evidence type="ECO:0000313" key="5">
    <source>
        <dbReference type="Proteomes" id="UP000189705"/>
    </source>
</evidence>
<evidence type="ECO:0000256" key="1">
    <source>
        <dbReference type="ARBA" id="ARBA00004370"/>
    </source>
</evidence>
<feature type="domain" description="Ig-like" evidence="4">
    <location>
        <begin position="28"/>
        <end position="122"/>
    </location>
</feature>
<dbReference type="InterPro" id="IPR007110">
    <property type="entry name" value="Ig-like_dom"/>
</dbReference>
<reference evidence="6" key="1">
    <citation type="submission" date="2025-08" db="UniProtKB">
        <authorList>
            <consortium name="RefSeq"/>
        </authorList>
    </citation>
    <scope>IDENTIFICATION</scope>
</reference>
<feature type="domain" description="Ig-like" evidence="4">
    <location>
        <begin position="129"/>
        <end position="204"/>
    </location>
</feature>
<dbReference type="Proteomes" id="UP000189705">
    <property type="component" value="Unplaced"/>
</dbReference>
<dbReference type="Gene3D" id="2.60.40.10">
    <property type="entry name" value="Immunoglobulins"/>
    <property type="match status" value="1"/>
</dbReference>
<evidence type="ECO:0000259" key="4">
    <source>
        <dbReference type="PROSITE" id="PS50835"/>
    </source>
</evidence>
<dbReference type="RefSeq" id="XP_025047717.1">
    <property type="nucleotide sequence ID" value="XM_025191932.1"/>
</dbReference>
<dbReference type="KEGG" id="asn:112548013"/>
<evidence type="ECO:0000256" key="3">
    <source>
        <dbReference type="ARBA" id="ARBA00023136"/>
    </source>
</evidence>
<accession>A0A3Q0FKF7</accession>
<dbReference type="GeneID" id="112548013"/>
<name>A0A3Q0FKF7_ALLSI</name>
<dbReference type="AlphaFoldDB" id="A0A3Q0FKF7"/>
<dbReference type="PANTHER" id="PTHR11860:SF96">
    <property type="match status" value="1"/>
</dbReference>
<protein>
    <submittedName>
        <fullName evidence="6">Uncharacterized protein LOC112548013</fullName>
    </submittedName>
</protein>
<dbReference type="PANTHER" id="PTHR11860">
    <property type="entry name" value="POLYMERIC-IMMUNOGLOBULIN RECEPTOR"/>
    <property type="match status" value="1"/>
</dbReference>
<dbReference type="InterPro" id="IPR036179">
    <property type="entry name" value="Ig-like_dom_sf"/>
</dbReference>
<dbReference type="InterPro" id="IPR013106">
    <property type="entry name" value="Ig_V-set"/>
</dbReference>
<dbReference type="PROSITE" id="PS50835">
    <property type="entry name" value="IG_LIKE"/>
    <property type="match status" value="2"/>
</dbReference>
<dbReference type="SMART" id="SM00409">
    <property type="entry name" value="IG"/>
    <property type="match status" value="2"/>
</dbReference>
<dbReference type="Pfam" id="PF07686">
    <property type="entry name" value="V-set"/>
    <property type="match status" value="1"/>
</dbReference>
<proteinExistence type="predicted"/>
<dbReference type="SUPFAM" id="SSF48726">
    <property type="entry name" value="Immunoglobulin"/>
    <property type="match status" value="2"/>
</dbReference>
<evidence type="ECO:0000256" key="2">
    <source>
        <dbReference type="ARBA" id="ARBA00022692"/>
    </source>
</evidence>
<dbReference type="InParanoid" id="A0A3Q0FKF7"/>
<evidence type="ECO:0000313" key="6">
    <source>
        <dbReference type="RefSeq" id="XP_025047717.1"/>
    </source>
</evidence>
<dbReference type="InterPro" id="IPR013783">
    <property type="entry name" value="Ig-like_fold"/>
</dbReference>
<dbReference type="GO" id="GO:0004888">
    <property type="term" value="F:transmembrane signaling receptor activity"/>
    <property type="evidence" value="ECO:0007669"/>
    <property type="project" value="TreeGrafter"/>
</dbReference>
<keyword evidence="2" id="KW-0812">Transmembrane</keyword>
<sequence>MLRGQFSLSLAAWCESNLWSDGKRMAIEGKSTTINCFYNSKRYLFSNKYWCRGASRSSCDVLGDTGKVVKSEYKGRLSLVDDRRGTVQVTMHQLAEDDSGTYWCGIEKPYADIMTAVELTVTEEPPATPVLTVLGRPRDSCLGRPAIIRCHAATGSRVTYTWYQEHPPTAIAIAHTRDLVLQCKDLLESQSYYCQAATRRATTSSWVVRAKVLVPATENCSYQLHLQDGELPTCTRATLTPLVEAARPSAAHSTFTLNSTSHPALCSNSSCSPGTEA</sequence>